<dbReference type="RefSeq" id="WP_284302941.1">
    <property type="nucleotide sequence ID" value="NZ_BSUO01000001.1"/>
</dbReference>
<protein>
    <submittedName>
        <fullName evidence="1">Uncharacterized protein</fullName>
    </submittedName>
</protein>
<evidence type="ECO:0000313" key="2">
    <source>
        <dbReference type="Proteomes" id="UP001157126"/>
    </source>
</evidence>
<evidence type="ECO:0000313" key="1">
    <source>
        <dbReference type="EMBL" id="GMA38919.1"/>
    </source>
</evidence>
<dbReference type="Proteomes" id="UP001157126">
    <property type="component" value="Unassembled WGS sequence"/>
</dbReference>
<comment type="caution">
    <text evidence="1">The sequence shown here is derived from an EMBL/GenBank/DDBJ whole genome shotgun (WGS) entry which is preliminary data.</text>
</comment>
<accession>A0ABQ6ILW1</accession>
<gene>
    <name evidence="1" type="ORF">GCM10025883_09640</name>
</gene>
<dbReference type="EMBL" id="BSUO01000001">
    <property type="protein sequence ID" value="GMA38919.1"/>
    <property type="molecule type" value="Genomic_DNA"/>
</dbReference>
<sequence>MPEQEDRIRTRLAQLPTTPGWIEAVGAWGPPAEPLDALEAVVDAAVARYARGAHGQPTMLVHAATAPAAVARVLPHLPTSLHEQSVRAAWAATCAVVAAYRATGDLPDTALEGRTADDLWQAALAHGGEHVIKLADTALASAARTGNDDGLHATARALELDA</sequence>
<reference evidence="2" key="1">
    <citation type="journal article" date="2019" name="Int. J. Syst. Evol. Microbiol.">
        <title>The Global Catalogue of Microorganisms (GCM) 10K type strain sequencing project: providing services to taxonomists for standard genome sequencing and annotation.</title>
        <authorList>
            <consortium name="The Broad Institute Genomics Platform"/>
            <consortium name="The Broad Institute Genome Sequencing Center for Infectious Disease"/>
            <person name="Wu L."/>
            <person name="Ma J."/>
        </authorList>
    </citation>
    <scope>NUCLEOTIDE SEQUENCE [LARGE SCALE GENOMIC DNA]</scope>
    <source>
        <strain evidence="2">NBRC 113072</strain>
    </source>
</reference>
<proteinExistence type="predicted"/>
<keyword evidence="2" id="KW-1185">Reference proteome</keyword>
<name>A0ABQ6ILW1_9MICO</name>
<organism evidence="1 2">
    <name type="scientific">Mobilicoccus caccae</name>
    <dbReference type="NCBI Taxonomy" id="1859295"/>
    <lineage>
        <taxon>Bacteria</taxon>
        <taxon>Bacillati</taxon>
        <taxon>Actinomycetota</taxon>
        <taxon>Actinomycetes</taxon>
        <taxon>Micrococcales</taxon>
        <taxon>Dermatophilaceae</taxon>
        <taxon>Mobilicoccus</taxon>
    </lineage>
</organism>